<reference evidence="1 2" key="1">
    <citation type="journal article" date="2021" name="Elife">
        <title>Chloroplast acquisition without the gene transfer in kleptoplastic sea slugs, Plakobranchus ocellatus.</title>
        <authorList>
            <person name="Maeda T."/>
            <person name="Takahashi S."/>
            <person name="Yoshida T."/>
            <person name="Shimamura S."/>
            <person name="Takaki Y."/>
            <person name="Nagai Y."/>
            <person name="Toyoda A."/>
            <person name="Suzuki Y."/>
            <person name="Arimoto A."/>
            <person name="Ishii H."/>
            <person name="Satoh N."/>
            <person name="Nishiyama T."/>
            <person name="Hasebe M."/>
            <person name="Maruyama T."/>
            <person name="Minagawa J."/>
            <person name="Obokata J."/>
            <person name="Shigenobu S."/>
        </authorList>
    </citation>
    <scope>NUCLEOTIDE SEQUENCE [LARGE SCALE GENOMIC DNA]</scope>
</reference>
<accession>A0AAV4JJL9</accession>
<comment type="caution">
    <text evidence="1">The sequence shown here is derived from an EMBL/GenBank/DDBJ whole genome shotgun (WGS) entry which is preliminary data.</text>
</comment>
<keyword evidence="2" id="KW-1185">Reference proteome</keyword>
<gene>
    <name evidence="1" type="ORF">ElyMa_001605700</name>
</gene>
<evidence type="ECO:0000313" key="1">
    <source>
        <dbReference type="EMBL" id="GFS21935.1"/>
    </source>
</evidence>
<proteinExistence type="predicted"/>
<protein>
    <submittedName>
        <fullName evidence="1">Uncharacterized protein</fullName>
    </submittedName>
</protein>
<dbReference type="Proteomes" id="UP000762676">
    <property type="component" value="Unassembled WGS sequence"/>
</dbReference>
<evidence type="ECO:0000313" key="2">
    <source>
        <dbReference type="Proteomes" id="UP000762676"/>
    </source>
</evidence>
<sequence>MLDRRSPPQQPMLDSDLYGPLPGYDLYPDSVGIPDSAEPSFDMLSYINSLMSPEEQYLAQRQAQNEAVDLIPADTVDPYQFVAALWNEAYERGNEEAQEIVRLLYDRVSHDSNPDDMGEIRDILSKSFKKFIHFVSLYVVFSVTNTLVKTSTKLTGSGAWNVEEKHSVVTRATATTITTTTTKATNITPSSV</sequence>
<dbReference type="AlphaFoldDB" id="A0AAV4JJL9"/>
<organism evidence="1 2">
    <name type="scientific">Elysia marginata</name>
    <dbReference type="NCBI Taxonomy" id="1093978"/>
    <lineage>
        <taxon>Eukaryota</taxon>
        <taxon>Metazoa</taxon>
        <taxon>Spiralia</taxon>
        <taxon>Lophotrochozoa</taxon>
        <taxon>Mollusca</taxon>
        <taxon>Gastropoda</taxon>
        <taxon>Heterobranchia</taxon>
        <taxon>Euthyneura</taxon>
        <taxon>Panpulmonata</taxon>
        <taxon>Sacoglossa</taxon>
        <taxon>Placobranchoidea</taxon>
        <taxon>Plakobranchidae</taxon>
        <taxon>Elysia</taxon>
    </lineage>
</organism>
<name>A0AAV4JJL9_9GAST</name>
<dbReference type="EMBL" id="BMAT01003211">
    <property type="protein sequence ID" value="GFS21935.1"/>
    <property type="molecule type" value="Genomic_DNA"/>
</dbReference>